<organism evidence="2 3">
    <name type="scientific">Rotaria sordida</name>
    <dbReference type="NCBI Taxonomy" id="392033"/>
    <lineage>
        <taxon>Eukaryota</taxon>
        <taxon>Metazoa</taxon>
        <taxon>Spiralia</taxon>
        <taxon>Gnathifera</taxon>
        <taxon>Rotifera</taxon>
        <taxon>Eurotatoria</taxon>
        <taxon>Bdelloidea</taxon>
        <taxon>Philodinida</taxon>
        <taxon>Philodinidae</taxon>
        <taxon>Rotaria</taxon>
    </lineage>
</organism>
<keyword evidence="3" id="KW-1185">Reference proteome</keyword>
<proteinExistence type="predicted"/>
<accession>A0A814JAR8</accession>
<evidence type="ECO:0000313" key="3">
    <source>
        <dbReference type="Proteomes" id="UP000663870"/>
    </source>
</evidence>
<name>A0A814JAR8_9BILA</name>
<feature type="compositionally biased region" description="Polar residues" evidence="1">
    <location>
        <begin position="51"/>
        <end position="67"/>
    </location>
</feature>
<comment type="caution">
    <text evidence="2">The sequence shown here is derived from an EMBL/GenBank/DDBJ whole genome shotgun (WGS) entry which is preliminary data.</text>
</comment>
<feature type="compositionally biased region" description="Basic residues" evidence="1">
    <location>
        <begin position="71"/>
        <end position="80"/>
    </location>
</feature>
<evidence type="ECO:0000256" key="1">
    <source>
        <dbReference type="SAM" id="MobiDB-lite"/>
    </source>
</evidence>
<gene>
    <name evidence="2" type="ORF">JXQ802_LOCUS15763</name>
</gene>
<evidence type="ECO:0000313" key="2">
    <source>
        <dbReference type="EMBL" id="CAF1033422.1"/>
    </source>
</evidence>
<protein>
    <submittedName>
        <fullName evidence="2">Uncharacterized protein</fullName>
    </submittedName>
</protein>
<sequence>MSRKRTLSNEVTAEHEQHSIDPEQQRDTVIKEKTRAAITAQEPPPPPPPVTNNQSSARPIPSPASQQPRPPKSRARNSKRMCRMFFPSSGRMGFDKVKNSDELPPIETLREMIMYETRLRLSESIQELMDLYHTDEDSVTLIHDLIQQHVVEHFGYQHVNALRTALYRFPNDPVVKEVFYVKHNKVTQGLVNCGESVQDVDLFTMEGHPTTLFSHMSADQPLIVLAGSTS</sequence>
<dbReference type="EMBL" id="CAJNOL010000371">
    <property type="protein sequence ID" value="CAF1033422.1"/>
    <property type="molecule type" value="Genomic_DNA"/>
</dbReference>
<dbReference type="AlphaFoldDB" id="A0A814JAR8"/>
<feature type="compositionally biased region" description="Basic and acidic residues" evidence="1">
    <location>
        <begin position="12"/>
        <end position="35"/>
    </location>
</feature>
<feature type="region of interest" description="Disordered" evidence="1">
    <location>
        <begin position="1"/>
        <end position="80"/>
    </location>
</feature>
<reference evidence="2" key="1">
    <citation type="submission" date="2021-02" db="EMBL/GenBank/DDBJ databases">
        <authorList>
            <person name="Nowell W R."/>
        </authorList>
    </citation>
    <scope>NUCLEOTIDE SEQUENCE</scope>
</reference>
<dbReference type="Proteomes" id="UP000663870">
    <property type="component" value="Unassembled WGS sequence"/>
</dbReference>